<dbReference type="PATRIC" id="fig|1367847.3.peg.3682"/>
<dbReference type="CDD" id="cd00614">
    <property type="entry name" value="CGS_like"/>
    <property type="match status" value="1"/>
</dbReference>
<evidence type="ECO:0000313" key="6">
    <source>
        <dbReference type="Proteomes" id="UP000015480"/>
    </source>
</evidence>
<dbReference type="InterPro" id="IPR015421">
    <property type="entry name" value="PyrdxlP-dep_Trfase_major"/>
</dbReference>
<dbReference type="GO" id="GO:0016846">
    <property type="term" value="F:carbon-sulfur lyase activity"/>
    <property type="evidence" value="ECO:0007669"/>
    <property type="project" value="TreeGrafter"/>
</dbReference>
<dbReference type="PANTHER" id="PTHR11808:SF80">
    <property type="entry name" value="CYSTATHIONINE GAMMA-LYASE"/>
    <property type="match status" value="1"/>
</dbReference>
<dbReference type="eggNOG" id="COG0626">
    <property type="taxonomic scope" value="Bacteria"/>
</dbReference>
<dbReference type="FunFam" id="3.40.640.10:FF:000046">
    <property type="entry name" value="Cystathionine gamma-lyase"/>
    <property type="match status" value="1"/>
</dbReference>
<dbReference type="OrthoDB" id="9805807at2"/>
<protein>
    <submittedName>
        <fullName evidence="5">Uncharacterized protein</fullName>
    </submittedName>
</protein>
<keyword evidence="2 3" id="KW-0663">Pyridoxal phosphate</keyword>
<dbReference type="GO" id="GO:0030170">
    <property type="term" value="F:pyridoxal phosphate binding"/>
    <property type="evidence" value="ECO:0007669"/>
    <property type="project" value="InterPro"/>
</dbReference>
<organism evidence="5 6">
    <name type="scientific">Paracoccus aminophilus JCM 7686</name>
    <dbReference type="NCBI Taxonomy" id="1367847"/>
    <lineage>
        <taxon>Bacteria</taxon>
        <taxon>Pseudomonadati</taxon>
        <taxon>Pseudomonadota</taxon>
        <taxon>Alphaproteobacteria</taxon>
        <taxon>Rhodobacterales</taxon>
        <taxon>Paracoccaceae</taxon>
        <taxon>Paracoccus</taxon>
    </lineage>
</organism>
<geneLocation type="plasmid" evidence="5 6">
    <name>pAMI4</name>
</geneLocation>
<dbReference type="EMBL" id="CP006652">
    <property type="protein sequence ID" value="AGT10746.1"/>
    <property type="molecule type" value="Genomic_DNA"/>
</dbReference>
<dbReference type="HOGENOM" id="CLU_018986_2_0_5"/>
<dbReference type="GO" id="GO:0019346">
    <property type="term" value="P:transsulfuration"/>
    <property type="evidence" value="ECO:0007669"/>
    <property type="project" value="InterPro"/>
</dbReference>
<dbReference type="InterPro" id="IPR015424">
    <property type="entry name" value="PyrdxlP-dep_Trfase"/>
</dbReference>
<keyword evidence="6" id="KW-1185">Reference proteome</keyword>
<evidence type="ECO:0000256" key="2">
    <source>
        <dbReference type="ARBA" id="ARBA00022898"/>
    </source>
</evidence>
<keyword evidence="5" id="KW-0614">Plasmid</keyword>
<feature type="modified residue" description="N6-(pyridoxal phosphate)lysine" evidence="3">
    <location>
        <position position="216"/>
    </location>
</feature>
<dbReference type="AlphaFoldDB" id="S5YZW2"/>
<evidence type="ECO:0000256" key="3">
    <source>
        <dbReference type="PIRSR" id="PIRSR001434-2"/>
    </source>
</evidence>
<dbReference type="SUPFAM" id="SSF53383">
    <property type="entry name" value="PLP-dependent transferases"/>
    <property type="match status" value="1"/>
</dbReference>
<proteinExistence type="inferred from homology"/>
<evidence type="ECO:0000256" key="4">
    <source>
        <dbReference type="RuleBase" id="RU362118"/>
    </source>
</evidence>
<gene>
    <name evidence="5" type="ORF">JCM7686_pAMI4p055</name>
</gene>
<dbReference type="Pfam" id="PF01053">
    <property type="entry name" value="Cys_Met_Meta_PP"/>
    <property type="match status" value="1"/>
</dbReference>
<dbReference type="PIRSF" id="PIRSF001434">
    <property type="entry name" value="CGS"/>
    <property type="match status" value="1"/>
</dbReference>
<dbReference type="InterPro" id="IPR015422">
    <property type="entry name" value="PyrdxlP-dep_Trfase_small"/>
</dbReference>
<evidence type="ECO:0000256" key="1">
    <source>
        <dbReference type="ARBA" id="ARBA00001933"/>
    </source>
</evidence>
<sequence length="398" mass="42575">MNQHLAPETLEPPATPDLNSLLLAPRAAQAHHATAVPIYQTASFLFESYDELAAVFAGTSDRFIYSRGNNPTVAELESVIAALEGVEAARGFASGMGAIAAAIMPFVQAGDRVVAVENLYSDAFRLFEVVLKKFGVTTDYVDGSDTEAVIAALPGAKLLYLESPTSWTFTLQDLAPIAKAAKAEGVLTVIDNSWATPLYQRPAELGIDLIIHAASKYLSGHSDTIAGLVCGPKALIDRINHEAYHYLGAKMSPFDAFLVLRGLRTLGLRMARHMENGLALGRALQDHPAVTQIRHPGFHDHPARAALSGYGGLFAFDFDASVDVPRFANSLRLTRLGVSWGGAESLIIPGEAAIGLAGASNSFRRFKVSPRTIRFAAGLEEPGALVEDVLQAIEKARK</sequence>
<dbReference type="InterPro" id="IPR000277">
    <property type="entry name" value="Cys/Met-Metab_PyrdxlP-dep_enz"/>
</dbReference>
<comment type="similarity">
    <text evidence="4">Belongs to the trans-sulfuration enzymes family.</text>
</comment>
<accession>S5YZW2</accession>
<dbReference type="Proteomes" id="UP000015480">
    <property type="component" value="Plasmid pAMI4"/>
</dbReference>
<dbReference type="PANTHER" id="PTHR11808">
    <property type="entry name" value="TRANS-SULFURATION ENZYME FAMILY MEMBER"/>
    <property type="match status" value="1"/>
</dbReference>
<dbReference type="Gene3D" id="3.40.640.10">
    <property type="entry name" value="Type I PLP-dependent aspartate aminotransferase-like (Major domain)"/>
    <property type="match status" value="1"/>
</dbReference>
<comment type="cofactor">
    <cofactor evidence="1 4">
        <name>pyridoxal 5'-phosphate</name>
        <dbReference type="ChEBI" id="CHEBI:597326"/>
    </cofactor>
</comment>
<name>S5YZW2_PARAH</name>
<reference evidence="5 6" key="1">
    <citation type="journal article" date="2014" name="BMC Genomics">
        <title>Architecture and functions of a multipartite genome of the methylotrophic bacterium Paracoccus aminophilus JCM 7686, containing primary and secondary chromids.</title>
        <authorList>
            <person name="Dziewit L."/>
            <person name="Czarnecki J."/>
            <person name="Wibberg D."/>
            <person name="Radlinska M."/>
            <person name="Mrozek P."/>
            <person name="Szymczak M."/>
            <person name="Schluter A."/>
            <person name="Puhler A."/>
            <person name="Bartosik D."/>
        </authorList>
    </citation>
    <scope>NUCLEOTIDE SEQUENCE [LARGE SCALE GENOMIC DNA]</scope>
    <source>
        <strain evidence="5">JCM 7686</strain>
        <plasmid evidence="6">Plasmid pAMI4</plasmid>
    </source>
</reference>
<dbReference type="KEGG" id="pami:JCM7686_pAMI4p055"/>
<dbReference type="NCBIfam" id="NF004627">
    <property type="entry name" value="PRK05968.1"/>
    <property type="match status" value="1"/>
</dbReference>
<dbReference type="RefSeq" id="WP_020952231.1">
    <property type="nucleotide sequence ID" value="NC_022049.1"/>
</dbReference>
<dbReference type="Gene3D" id="3.90.1150.10">
    <property type="entry name" value="Aspartate Aminotransferase, domain 1"/>
    <property type="match status" value="1"/>
</dbReference>
<dbReference type="GO" id="GO:0005737">
    <property type="term" value="C:cytoplasm"/>
    <property type="evidence" value="ECO:0007669"/>
    <property type="project" value="TreeGrafter"/>
</dbReference>
<evidence type="ECO:0000313" key="5">
    <source>
        <dbReference type="EMBL" id="AGT10746.1"/>
    </source>
</evidence>